<organism evidence="1 2">
    <name type="scientific">Seminavis robusta</name>
    <dbReference type="NCBI Taxonomy" id="568900"/>
    <lineage>
        <taxon>Eukaryota</taxon>
        <taxon>Sar</taxon>
        <taxon>Stramenopiles</taxon>
        <taxon>Ochrophyta</taxon>
        <taxon>Bacillariophyta</taxon>
        <taxon>Bacillariophyceae</taxon>
        <taxon>Bacillariophycidae</taxon>
        <taxon>Naviculales</taxon>
        <taxon>Naviculaceae</taxon>
        <taxon>Seminavis</taxon>
    </lineage>
</organism>
<sequence>HVRRNRDIKPLLTRRLDQWDSGLYESLVTECHKAMESFLSDRRGSSTPDQRARRFQHLMLQGEVRRAVRFITAREQFGVLLPTAHTDDGKGTERSVLDILKSKHPSPTPINLAQLPKFDAPPPAFVDLQITPETTEQVAGKLFGACGLGGTDGPTLKNWLLRYRRASTQLRAAFGLFAQWQAKQLGFLGRHPSFSMPSRPASINFPGVTPPYVLVPLNDATLPNVSLLLLAPLRLQQLALLSFPLVLKQALKVPSTRPIMFGIITLAHLTVSTLISASLL</sequence>
<keyword evidence="2" id="KW-1185">Reference proteome</keyword>
<dbReference type="Proteomes" id="UP001153069">
    <property type="component" value="Unassembled WGS sequence"/>
</dbReference>
<dbReference type="AlphaFoldDB" id="A0A9N8F0R2"/>
<name>A0A9N8F0R2_9STRA</name>
<feature type="non-terminal residue" evidence="1">
    <location>
        <position position="1"/>
    </location>
</feature>
<evidence type="ECO:0000313" key="1">
    <source>
        <dbReference type="EMBL" id="CAB9529279.1"/>
    </source>
</evidence>
<comment type="caution">
    <text evidence="1">The sequence shown here is derived from an EMBL/GenBank/DDBJ whole genome shotgun (WGS) entry which is preliminary data.</text>
</comment>
<gene>
    <name evidence="1" type="ORF">SEMRO_2450_G328050.1</name>
</gene>
<evidence type="ECO:0000313" key="2">
    <source>
        <dbReference type="Proteomes" id="UP001153069"/>
    </source>
</evidence>
<protein>
    <submittedName>
        <fullName evidence="1">Uncharacterized protein</fullName>
    </submittedName>
</protein>
<proteinExistence type="predicted"/>
<accession>A0A9N8F0R2</accession>
<dbReference type="EMBL" id="CAICTM010002448">
    <property type="protein sequence ID" value="CAB9529279.1"/>
    <property type="molecule type" value="Genomic_DNA"/>
</dbReference>
<reference evidence="1" key="1">
    <citation type="submission" date="2020-06" db="EMBL/GenBank/DDBJ databases">
        <authorList>
            <consortium name="Plant Systems Biology data submission"/>
        </authorList>
    </citation>
    <scope>NUCLEOTIDE SEQUENCE</scope>
    <source>
        <strain evidence="1">D6</strain>
    </source>
</reference>